<name>A0A843V7W9_COLES</name>
<evidence type="ECO:0000256" key="2">
    <source>
        <dbReference type="SAM" id="SignalP"/>
    </source>
</evidence>
<feature type="region of interest" description="Disordered" evidence="1">
    <location>
        <begin position="52"/>
        <end position="111"/>
    </location>
</feature>
<dbReference type="CDD" id="cd23697">
    <property type="entry name" value="At5g55125"/>
    <property type="match status" value="1"/>
</dbReference>
<evidence type="ECO:0000313" key="4">
    <source>
        <dbReference type="Proteomes" id="UP000652761"/>
    </source>
</evidence>
<evidence type="ECO:0000313" key="3">
    <source>
        <dbReference type="EMBL" id="MQL91975.1"/>
    </source>
</evidence>
<organism evidence="3 4">
    <name type="scientific">Colocasia esculenta</name>
    <name type="common">Wild taro</name>
    <name type="synonym">Arum esculentum</name>
    <dbReference type="NCBI Taxonomy" id="4460"/>
    <lineage>
        <taxon>Eukaryota</taxon>
        <taxon>Viridiplantae</taxon>
        <taxon>Streptophyta</taxon>
        <taxon>Embryophyta</taxon>
        <taxon>Tracheophyta</taxon>
        <taxon>Spermatophyta</taxon>
        <taxon>Magnoliopsida</taxon>
        <taxon>Liliopsida</taxon>
        <taxon>Araceae</taxon>
        <taxon>Aroideae</taxon>
        <taxon>Colocasieae</taxon>
        <taxon>Colocasia</taxon>
    </lineage>
</organism>
<evidence type="ECO:0000256" key="1">
    <source>
        <dbReference type="SAM" id="MobiDB-lite"/>
    </source>
</evidence>
<keyword evidence="4" id="KW-1185">Reference proteome</keyword>
<dbReference type="AlphaFoldDB" id="A0A843V7W9"/>
<dbReference type="EMBL" id="NMUH01001398">
    <property type="protein sequence ID" value="MQL91975.1"/>
    <property type="molecule type" value="Genomic_DNA"/>
</dbReference>
<gene>
    <name evidence="3" type="ORF">Taro_024603</name>
</gene>
<sequence length="269" mass="29228">MSFVFVTCLSGIVWGSHTACCVHLVRIPHGPRSPLPSRSPAPCAPGLHVVPSPPRASLTADRAPPSRRVPVTAGPHLFSRPEHPGRRSVRSSSARTPVGTRGAGPPSRRIPRTEHAFPVAVAFPAAACSAPARVPHLRRRSVTTPSSLSFLGGLQDSSFVRGAAPLPFLSFGASSFAVERIGEDHVFDGMRDCVCVKWAGMRKGLHPQMQWISYVTPSGRLINVMMTKIHHVGKVYHFRARRQMAQSLGQIAKFKRRYGQAEEGEGDKK</sequence>
<dbReference type="PANTHER" id="PTHR37264">
    <property type="entry name" value="RIBOSOMAL PROTEIN L31"/>
    <property type="match status" value="1"/>
</dbReference>
<feature type="signal peptide" evidence="2">
    <location>
        <begin position="1"/>
        <end position="15"/>
    </location>
</feature>
<feature type="chain" id="PRO_5032998739" description="Ribosomal protein L31" evidence="2">
    <location>
        <begin position="16"/>
        <end position="269"/>
    </location>
</feature>
<keyword evidence="2" id="KW-0732">Signal</keyword>
<evidence type="ECO:0008006" key="5">
    <source>
        <dbReference type="Google" id="ProtNLM"/>
    </source>
</evidence>
<accession>A0A843V7W9</accession>
<reference evidence="3" key="1">
    <citation type="submission" date="2017-07" db="EMBL/GenBank/DDBJ databases">
        <title>Taro Niue Genome Assembly and Annotation.</title>
        <authorList>
            <person name="Atibalentja N."/>
            <person name="Keating K."/>
            <person name="Fields C.J."/>
        </authorList>
    </citation>
    <scope>NUCLEOTIDE SEQUENCE</scope>
    <source>
        <strain evidence="3">Niue_2</strain>
        <tissue evidence="3">Leaf</tissue>
    </source>
</reference>
<proteinExistence type="predicted"/>
<dbReference type="Proteomes" id="UP000652761">
    <property type="component" value="Unassembled WGS sequence"/>
</dbReference>
<comment type="caution">
    <text evidence="3">The sequence shown here is derived from an EMBL/GenBank/DDBJ whole genome shotgun (WGS) entry which is preliminary data.</text>
</comment>
<dbReference type="OrthoDB" id="1840965at2759"/>
<protein>
    <recommendedName>
        <fullName evidence="5">Ribosomal protein L31</fullName>
    </recommendedName>
</protein>
<dbReference type="PANTHER" id="PTHR37264:SF1">
    <property type="entry name" value="RIBOSOMAL PROTEIN L31"/>
    <property type="match status" value="1"/>
</dbReference>